<dbReference type="AlphaFoldDB" id="A0A9P4UXA1"/>
<sequence length="255" mass="28841">MATASPIPSIHLLCLVEEYVDVFKAASKTYGLPGSINVTFHLGPLEQVSQDVRFDAIVSPANSYARLDGSFDDALSRAFSPLDNYLALTHVAQKKVYEEWRGFAPPGTCTMIDIDHESLQKDQWGCKYLALCPTMKIPQIVTWDREVVYECIWSLLCAIDKHNRRIQTSENEGEREIKSFMMTPLATGCGAWKAERWAAQTVLAIKHFVEACEDEETWSKMKFGKVLELARETEPTYDLSARGKETRGFSLFSRN</sequence>
<protein>
    <submittedName>
        <fullName evidence="1">Macro domain-like protein</fullName>
    </submittedName>
</protein>
<dbReference type="Proteomes" id="UP000799444">
    <property type="component" value="Unassembled WGS sequence"/>
</dbReference>
<dbReference type="EMBL" id="ML996187">
    <property type="protein sequence ID" value="KAF2731907.1"/>
    <property type="molecule type" value="Genomic_DNA"/>
</dbReference>
<proteinExistence type="predicted"/>
<keyword evidence="2" id="KW-1185">Reference proteome</keyword>
<evidence type="ECO:0000313" key="2">
    <source>
        <dbReference type="Proteomes" id="UP000799444"/>
    </source>
</evidence>
<evidence type="ECO:0000313" key="1">
    <source>
        <dbReference type="EMBL" id="KAF2731907.1"/>
    </source>
</evidence>
<comment type="caution">
    <text evidence="1">The sequence shown here is derived from an EMBL/GenBank/DDBJ whole genome shotgun (WGS) entry which is preliminary data.</text>
</comment>
<gene>
    <name evidence="1" type="ORF">EJ04DRAFT_514280</name>
</gene>
<reference evidence="1" key="1">
    <citation type="journal article" date="2020" name="Stud. Mycol.">
        <title>101 Dothideomycetes genomes: a test case for predicting lifestyles and emergence of pathogens.</title>
        <authorList>
            <person name="Haridas S."/>
            <person name="Albert R."/>
            <person name="Binder M."/>
            <person name="Bloem J."/>
            <person name="Labutti K."/>
            <person name="Salamov A."/>
            <person name="Andreopoulos B."/>
            <person name="Baker S."/>
            <person name="Barry K."/>
            <person name="Bills G."/>
            <person name="Bluhm B."/>
            <person name="Cannon C."/>
            <person name="Castanera R."/>
            <person name="Culley D."/>
            <person name="Daum C."/>
            <person name="Ezra D."/>
            <person name="Gonzalez J."/>
            <person name="Henrissat B."/>
            <person name="Kuo A."/>
            <person name="Liang C."/>
            <person name="Lipzen A."/>
            <person name="Lutzoni F."/>
            <person name="Magnuson J."/>
            <person name="Mondo S."/>
            <person name="Nolan M."/>
            <person name="Ohm R."/>
            <person name="Pangilinan J."/>
            <person name="Park H.-J."/>
            <person name="Ramirez L."/>
            <person name="Alfaro M."/>
            <person name="Sun H."/>
            <person name="Tritt A."/>
            <person name="Yoshinaga Y."/>
            <person name="Zwiers L.-H."/>
            <person name="Turgeon B."/>
            <person name="Goodwin S."/>
            <person name="Spatafora J."/>
            <person name="Crous P."/>
            <person name="Grigoriev I."/>
        </authorList>
    </citation>
    <scope>NUCLEOTIDE SEQUENCE</scope>
    <source>
        <strain evidence="1">CBS 125425</strain>
    </source>
</reference>
<dbReference type="InterPro" id="IPR043472">
    <property type="entry name" value="Macro_dom-like"/>
</dbReference>
<organism evidence="1 2">
    <name type="scientific">Polyplosphaeria fusca</name>
    <dbReference type="NCBI Taxonomy" id="682080"/>
    <lineage>
        <taxon>Eukaryota</taxon>
        <taxon>Fungi</taxon>
        <taxon>Dikarya</taxon>
        <taxon>Ascomycota</taxon>
        <taxon>Pezizomycotina</taxon>
        <taxon>Dothideomycetes</taxon>
        <taxon>Pleosporomycetidae</taxon>
        <taxon>Pleosporales</taxon>
        <taxon>Tetraplosphaeriaceae</taxon>
        <taxon>Polyplosphaeria</taxon>
    </lineage>
</organism>
<name>A0A9P4UXA1_9PLEO</name>
<dbReference type="OrthoDB" id="6082470at2759"/>
<dbReference type="Gene3D" id="3.40.220.10">
    <property type="entry name" value="Leucine Aminopeptidase, subunit E, domain 1"/>
    <property type="match status" value="1"/>
</dbReference>
<accession>A0A9P4UXA1</accession>
<dbReference type="SUPFAM" id="SSF52949">
    <property type="entry name" value="Macro domain-like"/>
    <property type="match status" value="1"/>
</dbReference>